<dbReference type="Proteomes" id="UP001302274">
    <property type="component" value="Unassembled WGS sequence"/>
</dbReference>
<dbReference type="SUPFAM" id="SSF82714">
    <property type="entry name" value="Multidrug efflux transporter AcrB TolC docking domain, DN and DC subdomains"/>
    <property type="match status" value="2"/>
</dbReference>
<dbReference type="InterPro" id="IPR001036">
    <property type="entry name" value="Acrflvin-R"/>
</dbReference>
<dbReference type="PANTHER" id="PTHR32063">
    <property type="match status" value="1"/>
</dbReference>
<feature type="transmembrane region" description="Helical" evidence="8">
    <location>
        <begin position="447"/>
        <end position="467"/>
    </location>
</feature>
<feature type="transmembrane region" description="Helical" evidence="8">
    <location>
        <begin position="971"/>
        <end position="992"/>
    </location>
</feature>
<feature type="transmembrane region" description="Helical" evidence="8">
    <location>
        <begin position="1004"/>
        <end position="1028"/>
    </location>
</feature>
<dbReference type="Gene3D" id="3.30.70.1320">
    <property type="entry name" value="Multidrug efflux transporter AcrB pore domain like"/>
    <property type="match status" value="1"/>
</dbReference>
<keyword evidence="5 8" id="KW-0812">Transmembrane</keyword>
<dbReference type="PANTHER" id="PTHR32063:SF4">
    <property type="entry name" value="SLR6043 PROTEIN"/>
    <property type="match status" value="1"/>
</dbReference>
<evidence type="ECO:0000256" key="3">
    <source>
        <dbReference type="ARBA" id="ARBA00022448"/>
    </source>
</evidence>
<evidence type="ECO:0000256" key="2">
    <source>
        <dbReference type="ARBA" id="ARBA00010942"/>
    </source>
</evidence>
<dbReference type="PRINTS" id="PR00702">
    <property type="entry name" value="ACRIFLAVINRP"/>
</dbReference>
<reference evidence="9 10" key="1">
    <citation type="submission" date="2023-11" db="EMBL/GenBank/DDBJ databases">
        <title>A Novel Polar Bacteriovorax (B. antarcticus) Isolated from the Biocrust in Antarctica.</title>
        <authorList>
            <person name="Mun W."/>
            <person name="Choi S.Y."/>
            <person name="Mitchell R.J."/>
        </authorList>
    </citation>
    <scope>NUCLEOTIDE SEQUENCE [LARGE SCALE GENOMIC DNA]</scope>
    <source>
        <strain evidence="9 10">PP10</strain>
    </source>
</reference>
<dbReference type="Pfam" id="PF00873">
    <property type="entry name" value="ACR_tran"/>
    <property type="match status" value="1"/>
</dbReference>
<feature type="transmembrane region" description="Helical" evidence="8">
    <location>
        <begin position="479"/>
        <end position="502"/>
    </location>
</feature>
<name>A0ABU5VZI3_9BACT</name>
<dbReference type="Gene3D" id="3.30.70.1430">
    <property type="entry name" value="Multidrug efflux transporter AcrB pore domain"/>
    <property type="match status" value="2"/>
</dbReference>
<proteinExistence type="inferred from homology"/>
<dbReference type="EMBL" id="JAYGJQ010000003">
    <property type="protein sequence ID" value="MEA9358474.1"/>
    <property type="molecule type" value="Genomic_DNA"/>
</dbReference>
<keyword evidence="7 8" id="KW-0472">Membrane</keyword>
<gene>
    <name evidence="9" type="ORF">SHI21_19715</name>
</gene>
<dbReference type="SUPFAM" id="SSF82866">
    <property type="entry name" value="Multidrug efflux transporter AcrB transmembrane domain"/>
    <property type="match status" value="2"/>
</dbReference>
<sequence length="1046" mass="115079">MLNSIIKFSLKNRLVVVFLSVAILIYGGFIVAHLPVDVFPDLNRPSVNIMTEAEGMAPEEVETLITLPLENALNGLPGVNRVRSTSGVGLSVIYVEFEWGTDIFKNRQLVSEKLIEAKEHFPSTVTPVMGPISSIMGEIQLIGLSLDVESGEKLTPVDLRTYADWVIKPRLLSIAGVSQVISIGGGVKQYQIKISADKLNFYQLNLDDVEKNLNQISQNTTGGYLNKEGQEYLIRNLARAENVVDIELTVVGTHLGKSVLVKDIAKVEIDSQIKRGDAGINGGPGVILSIAKQPGASTIDLTENIDTVLNSIQKTLPKGIKLHPHLFKQADFIKNSITNVEEALRDAGIFIIIVLILFLMNVRTTIITLTAIPLSFVVTFIVLKFFGLSINTMTLGGLAIAIGELVDDAIIDVENVLRRLKENKNAEQKKNVLTVIYEASSEVRNSIVFATVIVVLVMIPLFFLGGLEGRLFIPLGISYIVSLIASLFVSLTVTPVLCSFFLGKSDVLEKPDGFLVRFLKKYDRKILDKTLDRPWTVLSSLAIMLLLSLALVPQLGKDFLPKFNEGTAVVGLLAQPGISLEESNAIGQRAEKLILSVPEVSSVSRRTGRAEQDEHAEGVHSSELDVDFKKKEDSKIAIREKEVVLNDIRAKLKTIDGVVFNIGQPISHRLDHLLSGVRAAIAIKIYGPDLNTLRKKGYEVKTLLEDVNGLVDLQVEQQVLIPQIKIQLKRDMAKKYNLPVGEVTDGLEKALKGEVVAQLFDGNKYFNIFMRFDDASRSDIQKIENTVIKILPDGSKIRVAQVAEVYEATGPNVINRENAQRRIVISANTSNVDVETVVSAIEMKLKNLKLKEGYFINYDGQLESQKKGMQLLMLLSALAVIGVFVVLYMQFKSSMIALQVMINIPLALIGSIIAVYLTDKTFSLASLVAFVTLCGIASRNGIMMITHYIHLVKYEGETFNKEMIIRGSLERLVPVLMTALTAILALIPIIMARGEPGKEILYPLSVVIVGGLLSSTLLDIIVTPVIFYNFGKKALEINTQGDSDEF</sequence>
<dbReference type="NCBIfam" id="TIGR00914">
    <property type="entry name" value="2A0601"/>
    <property type="match status" value="1"/>
</dbReference>
<dbReference type="InterPro" id="IPR004763">
    <property type="entry name" value="CusA-like"/>
</dbReference>
<keyword evidence="10" id="KW-1185">Reference proteome</keyword>
<evidence type="ECO:0000313" key="10">
    <source>
        <dbReference type="Proteomes" id="UP001302274"/>
    </source>
</evidence>
<dbReference type="Gene3D" id="3.30.2090.10">
    <property type="entry name" value="Multidrug efflux transporter AcrB TolC docking domain, DN and DC subdomains"/>
    <property type="match status" value="2"/>
</dbReference>
<evidence type="ECO:0000256" key="5">
    <source>
        <dbReference type="ARBA" id="ARBA00022692"/>
    </source>
</evidence>
<keyword evidence="3" id="KW-0813">Transport</keyword>
<feature type="transmembrane region" description="Helical" evidence="8">
    <location>
        <begin position="535"/>
        <end position="552"/>
    </location>
</feature>
<dbReference type="Gene3D" id="1.20.1640.10">
    <property type="entry name" value="Multidrug efflux transporter AcrB transmembrane domain"/>
    <property type="match status" value="2"/>
</dbReference>
<keyword evidence="6 8" id="KW-1133">Transmembrane helix</keyword>
<evidence type="ECO:0000256" key="8">
    <source>
        <dbReference type="SAM" id="Phobius"/>
    </source>
</evidence>
<protein>
    <submittedName>
        <fullName evidence="9">Efflux RND transporter permease subunit</fullName>
    </submittedName>
</protein>
<evidence type="ECO:0000256" key="1">
    <source>
        <dbReference type="ARBA" id="ARBA00004651"/>
    </source>
</evidence>
<evidence type="ECO:0000256" key="4">
    <source>
        <dbReference type="ARBA" id="ARBA00022475"/>
    </source>
</evidence>
<dbReference type="SUPFAM" id="SSF82693">
    <property type="entry name" value="Multidrug efflux transporter AcrB pore domain, PN1, PN2, PC1 and PC2 subdomains"/>
    <property type="match status" value="2"/>
</dbReference>
<comment type="similarity">
    <text evidence="2">Belongs to the resistance-nodulation-cell division (RND) (TC 2.A.6) family.</text>
</comment>
<feature type="transmembrane region" description="Helical" evidence="8">
    <location>
        <begin position="896"/>
        <end position="917"/>
    </location>
</feature>
<dbReference type="InterPro" id="IPR027463">
    <property type="entry name" value="AcrB_DN_DC_subdom"/>
</dbReference>
<feature type="transmembrane region" description="Helical" evidence="8">
    <location>
        <begin position="871"/>
        <end position="890"/>
    </location>
</feature>
<comment type="caution">
    <text evidence="9">The sequence shown here is derived from an EMBL/GenBank/DDBJ whole genome shotgun (WGS) entry which is preliminary data.</text>
</comment>
<accession>A0ABU5VZI3</accession>
<feature type="transmembrane region" description="Helical" evidence="8">
    <location>
        <begin position="12"/>
        <end position="36"/>
    </location>
</feature>
<feature type="transmembrane region" description="Helical" evidence="8">
    <location>
        <begin position="366"/>
        <end position="386"/>
    </location>
</feature>
<evidence type="ECO:0000256" key="6">
    <source>
        <dbReference type="ARBA" id="ARBA00022989"/>
    </source>
</evidence>
<organism evidence="9 10">
    <name type="scientific">Bacteriovorax antarcticus</name>
    <dbReference type="NCBI Taxonomy" id="3088717"/>
    <lineage>
        <taxon>Bacteria</taxon>
        <taxon>Pseudomonadati</taxon>
        <taxon>Bdellovibrionota</taxon>
        <taxon>Bacteriovoracia</taxon>
        <taxon>Bacteriovoracales</taxon>
        <taxon>Bacteriovoracaceae</taxon>
        <taxon>Bacteriovorax</taxon>
    </lineage>
</organism>
<evidence type="ECO:0000313" key="9">
    <source>
        <dbReference type="EMBL" id="MEA9358474.1"/>
    </source>
</evidence>
<comment type="subcellular location">
    <subcellularLocation>
        <location evidence="1">Cell membrane</location>
        <topology evidence="1">Multi-pass membrane protein</topology>
    </subcellularLocation>
</comment>
<feature type="transmembrane region" description="Helical" evidence="8">
    <location>
        <begin position="924"/>
        <end position="951"/>
    </location>
</feature>
<dbReference type="RefSeq" id="WP_323578889.1">
    <property type="nucleotide sequence ID" value="NZ_JAYGJQ010000003.1"/>
</dbReference>
<evidence type="ECO:0000256" key="7">
    <source>
        <dbReference type="ARBA" id="ARBA00023136"/>
    </source>
</evidence>
<dbReference type="Gene3D" id="3.30.70.1440">
    <property type="entry name" value="Multidrug efflux transporter AcrB pore domain"/>
    <property type="match status" value="1"/>
</dbReference>
<keyword evidence="4" id="KW-1003">Cell membrane</keyword>